<dbReference type="CDD" id="cd20074">
    <property type="entry name" value="XPF_nuclease_Mus81"/>
    <property type="match status" value="1"/>
</dbReference>
<dbReference type="InterPro" id="IPR047416">
    <property type="entry name" value="XPF_nuclease_Mus81"/>
</dbReference>
<dbReference type="InParanoid" id="A0A136JFB0"/>
<comment type="similarity">
    <text evidence="3 14">Belongs to the XPF family.</text>
</comment>
<dbReference type="GO" id="GO:0000712">
    <property type="term" value="P:resolution of meiotic recombination intermediates"/>
    <property type="evidence" value="ECO:0007669"/>
    <property type="project" value="UniProtKB-ARBA"/>
</dbReference>
<keyword evidence="8 14" id="KW-0378">Hydrolase</keyword>
<keyword evidence="13" id="KW-0469">Meiosis</keyword>
<keyword evidence="5 14" id="KW-0479">Metal-binding</keyword>
<dbReference type="GO" id="GO:0048476">
    <property type="term" value="C:Holliday junction resolvase complex"/>
    <property type="evidence" value="ECO:0007669"/>
    <property type="project" value="UniProtKB-UniRule"/>
</dbReference>
<dbReference type="EC" id="3.1.22.-" evidence="14"/>
<dbReference type="FunFam" id="1.10.150.110:FF:000001">
    <property type="entry name" value="Putative Crossover junction endonuclease MUS81"/>
    <property type="match status" value="1"/>
</dbReference>
<evidence type="ECO:0000313" key="17">
    <source>
        <dbReference type="EMBL" id="KXJ95834.1"/>
    </source>
</evidence>
<dbReference type="GO" id="GO:0006308">
    <property type="term" value="P:DNA catabolic process"/>
    <property type="evidence" value="ECO:0007669"/>
    <property type="project" value="UniProtKB-UniRule"/>
</dbReference>
<evidence type="ECO:0000256" key="15">
    <source>
        <dbReference type="SAM" id="MobiDB-lite"/>
    </source>
</evidence>
<evidence type="ECO:0000256" key="6">
    <source>
        <dbReference type="ARBA" id="ARBA00022759"/>
    </source>
</evidence>
<keyword evidence="11 14" id="KW-0234">DNA repair</keyword>
<dbReference type="SUPFAM" id="SSF47802">
    <property type="entry name" value="DNA polymerase beta, N-terminal domain-like"/>
    <property type="match status" value="1"/>
</dbReference>
<dbReference type="Gene3D" id="1.10.150.110">
    <property type="entry name" value="DNA polymerase beta, N-terminal domain-like"/>
    <property type="match status" value="1"/>
</dbReference>
<sequence>MSFFSIANPLLLGWVQEWVDQARERNSKGLLTYKNAHAALKACPITFGHPSELQQLKGFGPKLCDRLTEKLKQHCEENGLPMPKRKHAGKAGQTHDDDDDEDGPPRPAKKPRKAKPYVPSLRSGPYALILGLSTIDEEAPVGLSKDQLIQEAHSHCDSSFTAPKDANSYYTAWSSMKTLLDKDLVSEKGRPTRRYMLTDEGWEVARRIKQTTMPKAGQSFTNHPAPQEAINLTGDNHEDDDDELDARAPTYTTADDSLPEQSYLNIVATGSSSSKDSALPTFSPIRLAPGTFTVELVLDVREIRAKTDRDYMRDALSQKGVNPIMRSLELGDALWVAKCKDPNFLARAGAEGDEVVLDWIVERKRLDDLIGSIKDGRFHEQKFRLKKSGVKNVIYIVEEMRMDAEGLNKYEEMVRSAIASTQVVNGYFLKKTQAMDDSVRYLARMTMLLKKQYEDKALFVIPTEVLTAQNYLPLVKHLRQTEPSISHYITYPAFASLSSKSELMTLRDLYLKMLMCTRQVTGERAIEIQKRWKTPHDFIQAFRDCGEGSQGDKKRRELVFSQLGNLPVQRKKVGKILSQRIADIWG</sequence>
<evidence type="ECO:0000256" key="11">
    <source>
        <dbReference type="ARBA" id="ARBA00023204"/>
    </source>
</evidence>
<keyword evidence="18" id="KW-1185">Reference proteome</keyword>
<dbReference type="Gene3D" id="3.40.50.10130">
    <property type="match status" value="1"/>
</dbReference>
<keyword evidence="12 14" id="KW-0539">Nucleus</keyword>
<evidence type="ECO:0000259" key="16">
    <source>
        <dbReference type="SMART" id="SM00891"/>
    </source>
</evidence>
<name>A0A136JFB0_9PEZI</name>
<dbReference type="GO" id="GO:0003677">
    <property type="term" value="F:DNA binding"/>
    <property type="evidence" value="ECO:0007669"/>
    <property type="project" value="UniProtKB-UniRule"/>
</dbReference>
<dbReference type="GO" id="GO:0048257">
    <property type="term" value="F:3'-flap endonuclease activity"/>
    <property type="evidence" value="ECO:0007669"/>
    <property type="project" value="TreeGrafter"/>
</dbReference>
<dbReference type="GO" id="GO:0046872">
    <property type="term" value="F:metal ion binding"/>
    <property type="evidence" value="ECO:0007669"/>
    <property type="project" value="UniProtKB-UniRule"/>
</dbReference>
<dbReference type="InterPro" id="IPR042530">
    <property type="entry name" value="EME1/EME2_C"/>
</dbReference>
<feature type="region of interest" description="Disordered" evidence="15">
    <location>
        <begin position="76"/>
        <end position="118"/>
    </location>
</feature>
<dbReference type="FunCoup" id="A0A136JFB0">
    <property type="interactions" value="187"/>
</dbReference>
<keyword evidence="7 14" id="KW-0227">DNA damage</keyword>
<dbReference type="AlphaFoldDB" id="A0A136JFB0"/>
<dbReference type="PANTHER" id="PTHR13451">
    <property type="entry name" value="CLASS II CROSSOVER JUNCTION ENDONUCLEASE MUS81"/>
    <property type="match status" value="1"/>
</dbReference>
<dbReference type="Proteomes" id="UP000070501">
    <property type="component" value="Unassembled WGS sequence"/>
</dbReference>
<comment type="subcellular location">
    <subcellularLocation>
        <location evidence="2 14">Nucleus</location>
    </subcellularLocation>
</comment>
<dbReference type="InterPro" id="IPR027421">
    <property type="entry name" value="DNA_pol_lamdba_lyase_dom_sf"/>
</dbReference>
<dbReference type="CDD" id="cd21036">
    <property type="entry name" value="WH_MUS81"/>
    <property type="match status" value="1"/>
</dbReference>
<dbReference type="FunFam" id="3.40.50.10130:FF:000003">
    <property type="entry name" value="Crossover junction endonuclease MUS81"/>
    <property type="match status" value="1"/>
</dbReference>
<evidence type="ECO:0000256" key="12">
    <source>
        <dbReference type="ARBA" id="ARBA00023242"/>
    </source>
</evidence>
<comment type="cofactor">
    <cofactor evidence="1 14">
        <name>Mg(2+)</name>
        <dbReference type="ChEBI" id="CHEBI:18420"/>
    </cofactor>
</comment>
<comment type="subunit">
    <text evidence="14">Interacts with EME1.</text>
</comment>
<dbReference type="InterPro" id="IPR033309">
    <property type="entry name" value="Mus81"/>
</dbReference>
<dbReference type="Gene3D" id="1.10.10.10">
    <property type="entry name" value="Winged helix-like DNA-binding domain superfamily/Winged helix DNA-binding domain"/>
    <property type="match status" value="1"/>
</dbReference>
<evidence type="ECO:0000256" key="14">
    <source>
        <dbReference type="RuleBase" id="RU369042"/>
    </source>
</evidence>
<accession>A0A136JFB0</accession>
<evidence type="ECO:0000256" key="5">
    <source>
        <dbReference type="ARBA" id="ARBA00022723"/>
    </source>
</evidence>
<dbReference type="GO" id="GO:0000727">
    <property type="term" value="P:double-strand break repair via break-induced replication"/>
    <property type="evidence" value="ECO:0007669"/>
    <property type="project" value="UniProtKB-UniRule"/>
</dbReference>
<evidence type="ECO:0000313" key="18">
    <source>
        <dbReference type="Proteomes" id="UP000070501"/>
    </source>
</evidence>
<keyword evidence="9 14" id="KW-0460">Magnesium</keyword>
<dbReference type="OrthoDB" id="5963188at2759"/>
<dbReference type="Pfam" id="PF02732">
    <property type="entry name" value="ERCC4"/>
    <property type="match status" value="1"/>
</dbReference>
<evidence type="ECO:0000256" key="7">
    <source>
        <dbReference type="ARBA" id="ARBA00022763"/>
    </source>
</evidence>
<dbReference type="EMBL" id="KQ964246">
    <property type="protein sequence ID" value="KXJ95834.1"/>
    <property type="molecule type" value="Genomic_DNA"/>
</dbReference>
<proteinExistence type="inferred from homology"/>
<dbReference type="GO" id="GO:0031573">
    <property type="term" value="P:mitotic intra-S DNA damage checkpoint signaling"/>
    <property type="evidence" value="ECO:0007669"/>
    <property type="project" value="TreeGrafter"/>
</dbReference>
<dbReference type="InterPro" id="IPR010996">
    <property type="entry name" value="HHH_MUS81"/>
</dbReference>
<evidence type="ECO:0000256" key="1">
    <source>
        <dbReference type="ARBA" id="ARBA00001946"/>
    </source>
</evidence>
<dbReference type="FunFam" id="1.10.10.10:FF:000307">
    <property type="entry name" value="Crossover junction endonuclease MUS81"/>
    <property type="match status" value="1"/>
</dbReference>
<dbReference type="Gene3D" id="1.10.150.670">
    <property type="entry name" value="Crossover junction endonuclease EME1, DNA-binding domain"/>
    <property type="match status" value="1"/>
</dbReference>
<keyword evidence="6 14" id="KW-0255">Endonuclease</keyword>
<dbReference type="InterPro" id="IPR006166">
    <property type="entry name" value="ERCC4_domain"/>
</dbReference>
<dbReference type="Pfam" id="PF21136">
    <property type="entry name" value="WHD_MUS81"/>
    <property type="match status" value="1"/>
</dbReference>
<comment type="function">
    <text evidence="14">Interacts with EME1 to form a DNA structure-specific endonuclease with substrate preference for branched DNA structures with a 5'-end at the branch nick. Typical substrates include 3'-flap structures, D-loops, replication forks and nicked Holliday junctions. May be required in mitosis for the processing of stalled or collapsed replication fork intermediates. May be required in meiosis for the repair of meiosis-specific double strand breaks subsequent to single-end invasion (SEI).</text>
</comment>
<organism evidence="17 18">
    <name type="scientific">Microdochium bolleyi</name>
    <dbReference type="NCBI Taxonomy" id="196109"/>
    <lineage>
        <taxon>Eukaryota</taxon>
        <taxon>Fungi</taxon>
        <taxon>Dikarya</taxon>
        <taxon>Ascomycota</taxon>
        <taxon>Pezizomycotina</taxon>
        <taxon>Sordariomycetes</taxon>
        <taxon>Xylariomycetidae</taxon>
        <taxon>Xylariales</taxon>
        <taxon>Microdochiaceae</taxon>
        <taxon>Microdochium</taxon>
    </lineage>
</organism>
<keyword evidence="4 14" id="KW-0540">Nuclease</keyword>
<evidence type="ECO:0000256" key="4">
    <source>
        <dbReference type="ARBA" id="ARBA00022722"/>
    </source>
</evidence>
<gene>
    <name evidence="17" type="ORF">Micbo1qcDRAFT_217543</name>
</gene>
<dbReference type="STRING" id="196109.A0A136JFB0"/>
<dbReference type="InterPro" id="IPR036388">
    <property type="entry name" value="WH-like_DNA-bd_sf"/>
</dbReference>
<dbReference type="SUPFAM" id="SSF52980">
    <property type="entry name" value="Restriction endonuclease-like"/>
    <property type="match status" value="1"/>
</dbReference>
<dbReference type="GO" id="GO:0008821">
    <property type="term" value="F:crossover junction DNA endonuclease activity"/>
    <property type="evidence" value="ECO:0007669"/>
    <property type="project" value="UniProtKB-UniRule"/>
</dbReference>
<dbReference type="InterPro" id="IPR011335">
    <property type="entry name" value="Restrct_endonuc-II-like"/>
</dbReference>
<evidence type="ECO:0000256" key="8">
    <source>
        <dbReference type="ARBA" id="ARBA00022801"/>
    </source>
</evidence>
<dbReference type="SMART" id="SM00891">
    <property type="entry name" value="ERCC4"/>
    <property type="match status" value="1"/>
</dbReference>
<protein>
    <recommendedName>
        <fullName evidence="14">Crossover junction endonuclease MUS81</fullName>
        <ecNumber evidence="14">3.1.22.-</ecNumber>
    </recommendedName>
</protein>
<reference evidence="18" key="1">
    <citation type="submission" date="2016-02" db="EMBL/GenBank/DDBJ databases">
        <title>Draft genome sequence of Microdochium bolleyi, a fungal endophyte of beachgrass.</title>
        <authorList>
            <consortium name="DOE Joint Genome Institute"/>
            <person name="David A.S."/>
            <person name="May G."/>
            <person name="Haridas S."/>
            <person name="Lim J."/>
            <person name="Wang M."/>
            <person name="Labutti K."/>
            <person name="Lipzen A."/>
            <person name="Barry K."/>
            <person name="Grigoriev I.V."/>
        </authorList>
    </citation>
    <scope>NUCLEOTIDE SEQUENCE [LARGE SCALE GENOMIC DNA]</scope>
    <source>
        <strain evidence="18">J235TASD1</strain>
    </source>
</reference>
<dbReference type="GO" id="GO:0031297">
    <property type="term" value="P:replication fork processing"/>
    <property type="evidence" value="ECO:0007669"/>
    <property type="project" value="UniProtKB-ARBA"/>
</dbReference>
<dbReference type="Pfam" id="PF14716">
    <property type="entry name" value="HHH_8"/>
    <property type="match status" value="1"/>
</dbReference>
<dbReference type="GO" id="GO:0005634">
    <property type="term" value="C:nucleus"/>
    <property type="evidence" value="ECO:0007669"/>
    <property type="project" value="UniProtKB-SubCell"/>
</dbReference>
<dbReference type="InterPro" id="IPR047417">
    <property type="entry name" value="WHD_MUS81"/>
</dbReference>
<evidence type="ECO:0000256" key="9">
    <source>
        <dbReference type="ARBA" id="ARBA00022842"/>
    </source>
</evidence>
<keyword evidence="10 14" id="KW-0233">DNA recombination</keyword>
<evidence type="ECO:0000256" key="10">
    <source>
        <dbReference type="ARBA" id="ARBA00023172"/>
    </source>
</evidence>
<dbReference type="PANTHER" id="PTHR13451:SF0">
    <property type="entry name" value="CROSSOVER JUNCTION ENDONUCLEASE MUS81"/>
    <property type="match status" value="1"/>
</dbReference>
<feature type="domain" description="ERCC4" evidence="16">
    <location>
        <begin position="295"/>
        <end position="401"/>
    </location>
</feature>
<evidence type="ECO:0000256" key="3">
    <source>
        <dbReference type="ARBA" id="ARBA00010015"/>
    </source>
</evidence>
<evidence type="ECO:0000256" key="2">
    <source>
        <dbReference type="ARBA" id="ARBA00004123"/>
    </source>
</evidence>
<evidence type="ECO:0000256" key="13">
    <source>
        <dbReference type="ARBA" id="ARBA00023254"/>
    </source>
</evidence>